<dbReference type="EMBL" id="CAXAMN010028595">
    <property type="protein sequence ID" value="CAK9117143.1"/>
    <property type="molecule type" value="Genomic_DNA"/>
</dbReference>
<evidence type="ECO:0000256" key="2">
    <source>
        <dbReference type="SAM" id="Phobius"/>
    </source>
</evidence>
<name>A0ABP0SXL9_9DINO</name>
<feature type="region of interest" description="Disordered" evidence="1">
    <location>
        <begin position="185"/>
        <end position="251"/>
    </location>
</feature>
<sequence>MSNDPLPSSDEYVEGKRPCVLSIPDASLKLMDCMASANTKYQFDGNADLLEYRKCACYFNFKEVGKECSNSGPNHTMEYAYQLGNHTGKCQQHFEAWSHHGPADVKSWWQSSQGIIAQVLIVVLLLAMLLWCCQDWFFNVLERYQEEVDEEMREEETRAPPRSPIEKVQRMGRIGGRIMQNLIRPKAAPLRKPSSDEEDETELAEEPEEPKPRRSLHNFQAPRDLGSDPFVPLMGPMSPHRSVFPPGTAPP</sequence>
<feature type="compositionally biased region" description="Acidic residues" evidence="1">
    <location>
        <begin position="196"/>
        <end position="208"/>
    </location>
</feature>
<proteinExistence type="predicted"/>
<reference evidence="3 4" key="1">
    <citation type="submission" date="2024-02" db="EMBL/GenBank/DDBJ databases">
        <authorList>
            <person name="Chen Y."/>
            <person name="Shah S."/>
            <person name="Dougan E. K."/>
            <person name="Thang M."/>
            <person name="Chan C."/>
        </authorList>
    </citation>
    <scope>NUCLEOTIDE SEQUENCE [LARGE SCALE GENOMIC DNA]</scope>
</reference>
<evidence type="ECO:0000313" key="3">
    <source>
        <dbReference type="EMBL" id="CAK9117143.1"/>
    </source>
</evidence>
<accession>A0ABP0SXL9</accession>
<keyword evidence="2" id="KW-0812">Transmembrane</keyword>
<organism evidence="3 4">
    <name type="scientific">Durusdinium trenchii</name>
    <dbReference type="NCBI Taxonomy" id="1381693"/>
    <lineage>
        <taxon>Eukaryota</taxon>
        <taxon>Sar</taxon>
        <taxon>Alveolata</taxon>
        <taxon>Dinophyceae</taxon>
        <taxon>Suessiales</taxon>
        <taxon>Symbiodiniaceae</taxon>
        <taxon>Durusdinium</taxon>
    </lineage>
</organism>
<keyword evidence="2" id="KW-1133">Transmembrane helix</keyword>
<dbReference type="Proteomes" id="UP001642484">
    <property type="component" value="Unassembled WGS sequence"/>
</dbReference>
<protein>
    <submittedName>
        <fullName evidence="3">Uncharacterized protein</fullName>
    </submittedName>
</protein>
<keyword evidence="4" id="KW-1185">Reference proteome</keyword>
<gene>
    <name evidence="3" type="ORF">CCMP2556_LOCUS54546</name>
</gene>
<comment type="caution">
    <text evidence="3">The sequence shown here is derived from an EMBL/GenBank/DDBJ whole genome shotgun (WGS) entry which is preliminary data.</text>
</comment>
<evidence type="ECO:0000256" key="1">
    <source>
        <dbReference type="SAM" id="MobiDB-lite"/>
    </source>
</evidence>
<feature type="transmembrane region" description="Helical" evidence="2">
    <location>
        <begin position="115"/>
        <end position="133"/>
    </location>
</feature>
<evidence type="ECO:0000313" key="4">
    <source>
        <dbReference type="Proteomes" id="UP001642484"/>
    </source>
</evidence>
<keyword evidence="2" id="KW-0472">Membrane</keyword>